<dbReference type="InterPro" id="IPR002048">
    <property type="entry name" value="EF_hand_dom"/>
</dbReference>
<dbReference type="SUPFAM" id="SSF47473">
    <property type="entry name" value="EF-hand"/>
    <property type="match status" value="1"/>
</dbReference>
<keyword evidence="4" id="KW-0444">Lipid biosynthesis</keyword>
<dbReference type="EMBL" id="KB870808">
    <property type="protein sequence ID" value="EOA28666.1"/>
    <property type="molecule type" value="Genomic_DNA"/>
</dbReference>
<organism evidence="15 16">
    <name type="scientific">Capsella rubella</name>
    <dbReference type="NCBI Taxonomy" id="81985"/>
    <lineage>
        <taxon>Eukaryota</taxon>
        <taxon>Viridiplantae</taxon>
        <taxon>Streptophyta</taxon>
        <taxon>Embryophyta</taxon>
        <taxon>Tracheophyta</taxon>
        <taxon>Spermatophyta</taxon>
        <taxon>Magnoliopsida</taxon>
        <taxon>eudicotyledons</taxon>
        <taxon>Gunneridae</taxon>
        <taxon>Pentapetalae</taxon>
        <taxon>rosids</taxon>
        <taxon>malvids</taxon>
        <taxon>Brassicales</taxon>
        <taxon>Brassicaceae</taxon>
        <taxon>Camelineae</taxon>
        <taxon>Capsella</taxon>
    </lineage>
</organism>
<dbReference type="Gene3D" id="1.10.238.10">
    <property type="entry name" value="EF-hand"/>
    <property type="match status" value="1"/>
</dbReference>
<evidence type="ECO:0000256" key="1">
    <source>
        <dbReference type="ARBA" id="ARBA00004370"/>
    </source>
</evidence>
<dbReference type="SMART" id="SM00563">
    <property type="entry name" value="PlsC"/>
    <property type="match status" value="1"/>
</dbReference>
<reference evidence="16" key="1">
    <citation type="journal article" date="2013" name="Nat. Genet.">
        <title>The Capsella rubella genome and the genomic consequences of rapid mating system evolution.</title>
        <authorList>
            <person name="Slotte T."/>
            <person name="Hazzouri K.M."/>
            <person name="Agren J.A."/>
            <person name="Koenig D."/>
            <person name="Maumus F."/>
            <person name="Guo Y.L."/>
            <person name="Steige K."/>
            <person name="Platts A.E."/>
            <person name="Escobar J.S."/>
            <person name="Newman L.K."/>
            <person name="Wang W."/>
            <person name="Mandakova T."/>
            <person name="Vello E."/>
            <person name="Smith L.M."/>
            <person name="Henz S.R."/>
            <person name="Steffen J."/>
            <person name="Takuno S."/>
            <person name="Brandvain Y."/>
            <person name="Coop G."/>
            <person name="Andolfatto P."/>
            <person name="Hu T.T."/>
            <person name="Blanchette M."/>
            <person name="Clark R.M."/>
            <person name="Quesneville H."/>
            <person name="Nordborg M."/>
            <person name="Gaut B.S."/>
            <person name="Lysak M.A."/>
            <person name="Jenkins J."/>
            <person name="Grimwood J."/>
            <person name="Chapman J."/>
            <person name="Prochnik S."/>
            <person name="Shu S."/>
            <person name="Rokhsar D."/>
            <person name="Schmutz J."/>
            <person name="Weigel D."/>
            <person name="Wright S.I."/>
        </authorList>
    </citation>
    <scope>NUCLEOTIDE SEQUENCE [LARGE SCALE GENOMIC DNA]</scope>
    <source>
        <strain evidence="16">cv. Monte Gargano</strain>
    </source>
</reference>
<dbReference type="eggNOG" id="KOG2898">
    <property type="taxonomic scope" value="Eukaryota"/>
</dbReference>
<keyword evidence="11" id="KW-0594">Phospholipid biosynthesis</keyword>
<keyword evidence="13" id="KW-0012">Acyltransferase</keyword>
<evidence type="ECO:0000256" key="8">
    <source>
        <dbReference type="ARBA" id="ARBA00022989"/>
    </source>
</evidence>
<dbReference type="GO" id="GO:0071618">
    <property type="term" value="F:lysophosphatidylethanolamine acyltransferase activity"/>
    <property type="evidence" value="ECO:0007669"/>
    <property type="project" value="TreeGrafter"/>
</dbReference>
<dbReference type="UniPathway" id="UPA00085"/>
<name>R0G0I4_9BRAS</name>
<evidence type="ECO:0000256" key="3">
    <source>
        <dbReference type="ARBA" id="ARBA00008655"/>
    </source>
</evidence>
<evidence type="ECO:0000259" key="14">
    <source>
        <dbReference type="PROSITE" id="PS50222"/>
    </source>
</evidence>
<protein>
    <recommendedName>
        <fullName evidence="14">EF-hand domain-containing protein</fullName>
    </recommendedName>
</protein>
<evidence type="ECO:0000256" key="12">
    <source>
        <dbReference type="ARBA" id="ARBA00023264"/>
    </source>
</evidence>
<evidence type="ECO:0000256" key="4">
    <source>
        <dbReference type="ARBA" id="ARBA00022516"/>
    </source>
</evidence>
<keyword evidence="6" id="KW-0812">Transmembrane</keyword>
<dbReference type="Pfam" id="PF01553">
    <property type="entry name" value="Acyltransferase"/>
    <property type="match status" value="1"/>
</dbReference>
<evidence type="ECO:0000256" key="2">
    <source>
        <dbReference type="ARBA" id="ARBA00005074"/>
    </source>
</evidence>
<dbReference type="InterPro" id="IPR045252">
    <property type="entry name" value="LPCAT1-like"/>
</dbReference>
<dbReference type="InterPro" id="IPR011992">
    <property type="entry name" value="EF-hand-dom_pair"/>
</dbReference>
<dbReference type="InterPro" id="IPR018247">
    <property type="entry name" value="EF_Hand_1_Ca_BS"/>
</dbReference>
<evidence type="ECO:0000256" key="11">
    <source>
        <dbReference type="ARBA" id="ARBA00023209"/>
    </source>
</evidence>
<evidence type="ECO:0000313" key="15">
    <source>
        <dbReference type="EMBL" id="EOA28666.1"/>
    </source>
</evidence>
<dbReference type="GO" id="GO:0016020">
    <property type="term" value="C:membrane"/>
    <property type="evidence" value="ECO:0007669"/>
    <property type="project" value="UniProtKB-SubCell"/>
</dbReference>
<evidence type="ECO:0000256" key="9">
    <source>
        <dbReference type="ARBA" id="ARBA00023098"/>
    </source>
</evidence>
<dbReference type="AlphaFoldDB" id="R0G0I4"/>
<evidence type="ECO:0000256" key="13">
    <source>
        <dbReference type="ARBA" id="ARBA00023315"/>
    </source>
</evidence>
<evidence type="ECO:0000256" key="6">
    <source>
        <dbReference type="ARBA" id="ARBA00022692"/>
    </source>
</evidence>
<proteinExistence type="inferred from homology"/>
<comment type="similarity">
    <text evidence="3">Belongs to the 1-acyl-sn-glycerol-3-phosphate acyltransferase family.</text>
</comment>
<comment type="pathway">
    <text evidence="2">Lipid metabolism; phospholipid metabolism.</text>
</comment>
<keyword evidence="7" id="KW-0106">Calcium</keyword>
<dbReference type="PANTHER" id="PTHR23063">
    <property type="entry name" value="PHOSPHOLIPID ACYLTRANSFERASE"/>
    <property type="match status" value="1"/>
</dbReference>
<dbReference type="InterPro" id="IPR002123">
    <property type="entry name" value="Plipid/glycerol_acylTrfase"/>
</dbReference>
<evidence type="ECO:0000256" key="5">
    <source>
        <dbReference type="ARBA" id="ARBA00022679"/>
    </source>
</evidence>
<dbReference type="SUPFAM" id="SSF69593">
    <property type="entry name" value="Glycerol-3-phosphate (1)-acyltransferase"/>
    <property type="match status" value="1"/>
</dbReference>
<keyword evidence="9" id="KW-0443">Lipid metabolism</keyword>
<dbReference type="PROSITE" id="PS00018">
    <property type="entry name" value="EF_HAND_1"/>
    <property type="match status" value="2"/>
</dbReference>
<feature type="domain" description="EF-hand" evidence="14">
    <location>
        <begin position="498"/>
        <end position="533"/>
    </location>
</feature>
<evidence type="ECO:0000256" key="10">
    <source>
        <dbReference type="ARBA" id="ARBA00023136"/>
    </source>
</evidence>
<dbReference type="GO" id="GO:0005509">
    <property type="term" value="F:calcium ion binding"/>
    <property type="evidence" value="ECO:0007669"/>
    <property type="project" value="InterPro"/>
</dbReference>
<dbReference type="PROSITE" id="PS50222">
    <property type="entry name" value="EF_HAND_2"/>
    <property type="match status" value="1"/>
</dbReference>
<sequence>MFSENLQTPRMADPDLSSPLIQHQLSDQPEVVISIGGDDDNDSSSGLDLPSVVDPRVSRGFEFDHRTSPYGFLSESEPPVLGPTTVDPFRNNTPGVFGLYEAIKIVICLPIALVRLVLFGASLAVGYLATKLALAGWKDKENPMPLWRCRIMWITRICTRCILFSFGYQWIRRKGKPARREIAPIVVSNHVSYIEPIFYFYELSPTIVASESHDSLPFVGTIIRAMQVIYVNRFSQASRKNAVHEIKRKASCDRFPRLLLFPEGTTTNGKVLISFQLGAFIPGYPIQPVVVRMFTQFHNFMEVEYLPVIYPNEKQKQNAVRLSHKTSHAIATSLNVVQTSHSYADLMLLNKATELKLENPSNYMVEMARVESLFHISSLEATRFLDTFVSMNPDSSGRVRLHDFLWGLRLKPSTLSKRFLYASGHVLTQPLFKQTCELAFSHCDGDGDGYITIQEVDYNSLFNSSHLFLIFALWVLMNFSCISLAQLGDALKNTIPNLNKDEIQGIYNLLDEDQDQRVSQNDWLTCLRRNPLLIAIFAQTGRESLSLTSHKRTHVPDMCRYLNWEVGSANSLSPMGIISINPLLHTLQLSSFS</sequence>
<dbReference type="STRING" id="81985.R0G0I4"/>
<gene>
    <name evidence="15" type="ORF">CARUB_v10024889mg</name>
</gene>
<keyword evidence="8" id="KW-1133">Transmembrane helix</keyword>
<accession>R0G0I4</accession>
<dbReference type="PANTHER" id="PTHR23063:SF52">
    <property type="entry name" value="LYSOPHOSPHATIDYLCHOLINE ACYLTRANSFERASE"/>
    <property type="match status" value="1"/>
</dbReference>
<comment type="subcellular location">
    <subcellularLocation>
        <location evidence="1">Membrane</location>
    </subcellularLocation>
</comment>
<evidence type="ECO:0000256" key="7">
    <source>
        <dbReference type="ARBA" id="ARBA00022837"/>
    </source>
</evidence>
<keyword evidence="16" id="KW-1185">Reference proteome</keyword>
<keyword evidence="5" id="KW-0808">Transferase</keyword>
<keyword evidence="12" id="KW-1208">Phospholipid metabolism</keyword>
<dbReference type="Proteomes" id="UP000029121">
    <property type="component" value="Unassembled WGS sequence"/>
</dbReference>
<evidence type="ECO:0000313" key="16">
    <source>
        <dbReference type="Proteomes" id="UP000029121"/>
    </source>
</evidence>
<dbReference type="GO" id="GO:0008654">
    <property type="term" value="P:phospholipid biosynthetic process"/>
    <property type="evidence" value="ECO:0007669"/>
    <property type="project" value="UniProtKB-KW"/>
</dbReference>
<dbReference type="GO" id="GO:0008374">
    <property type="term" value="F:O-acyltransferase activity"/>
    <property type="evidence" value="ECO:0007669"/>
    <property type="project" value="InterPro"/>
</dbReference>
<keyword evidence="10" id="KW-0472">Membrane</keyword>
<dbReference type="CDD" id="cd07991">
    <property type="entry name" value="LPLAT_LPCAT1-like"/>
    <property type="match status" value="1"/>
</dbReference>